<dbReference type="EMBL" id="FLUQ01000007">
    <property type="protein sequence ID" value="SBW10755.1"/>
    <property type="molecule type" value="Genomic_DNA"/>
</dbReference>
<accession>A0A212KGS4</accession>
<proteinExistence type="predicted"/>
<protein>
    <submittedName>
        <fullName evidence="1">Uncharacterized protein</fullName>
    </submittedName>
</protein>
<gene>
    <name evidence="1" type="ORF">KL86DPRO_70008</name>
</gene>
<sequence length="159" mass="17756">MSTASKRASARKTYRTEWVDRWSPPKPLVGLQAIEKVLNRHTFLVCPESRLVVAVLARAIHDSLSLSNRRMRREARRFLLGDDLTLWCDLVGLHPDFVLFVARKAGYLADEKSHWQKVPIKVPVPPVPAEPVVSASSAPVHSITCHAHNHPPQGGLIHA</sequence>
<reference evidence="1" key="1">
    <citation type="submission" date="2016-04" db="EMBL/GenBank/DDBJ databases">
        <authorList>
            <person name="Evans L.H."/>
            <person name="Alamgir A."/>
            <person name="Owens N."/>
            <person name="Weber N.D."/>
            <person name="Virtaneva K."/>
            <person name="Barbian K."/>
            <person name="Babar A."/>
            <person name="Rosenke K."/>
        </authorList>
    </citation>
    <scope>NUCLEOTIDE SEQUENCE</scope>
    <source>
        <strain evidence="1">86</strain>
    </source>
</reference>
<name>A0A212KGS4_9DELT</name>
<evidence type="ECO:0000313" key="1">
    <source>
        <dbReference type="EMBL" id="SBW10755.1"/>
    </source>
</evidence>
<organism evidence="1">
    <name type="scientific">uncultured delta proteobacterium</name>
    <dbReference type="NCBI Taxonomy" id="34034"/>
    <lineage>
        <taxon>Bacteria</taxon>
        <taxon>Deltaproteobacteria</taxon>
        <taxon>environmental samples</taxon>
    </lineage>
</organism>
<dbReference type="AlphaFoldDB" id="A0A212KGS4"/>